<name>A0A8S1PCW8_PARPR</name>
<comment type="caution">
    <text evidence="4">The sequence shown here is derived from an EMBL/GenBank/DDBJ whole genome shotgun (WGS) entry which is preliminary data.</text>
</comment>
<keyword evidence="5" id="KW-1185">Reference proteome</keyword>
<dbReference type="SMART" id="SM00028">
    <property type="entry name" value="TPR"/>
    <property type="match status" value="2"/>
</dbReference>
<protein>
    <submittedName>
        <fullName evidence="4">Uncharacterized protein</fullName>
    </submittedName>
</protein>
<feature type="region of interest" description="Disordered" evidence="3">
    <location>
        <begin position="441"/>
        <end position="485"/>
    </location>
</feature>
<keyword evidence="1" id="KW-0677">Repeat</keyword>
<feature type="compositionally biased region" description="Low complexity" evidence="3">
    <location>
        <begin position="277"/>
        <end position="290"/>
    </location>
</feature>
<dbReference type="PANTHER" id="PTHR11242:SF0">
    <property type="entry name" value="TPR_REGION DOMAIN-CONTAINING PROTEIN"/>
    <property type="match status" value="1"/>
</dbReference>
<sequence length="578" mass="67624">MQFNENTKKFMTPEMMKQMSQMCANMSDDQLRQYAQMAGMGNVDPQFMRQQMGQVKNMRDEDLQRQVNQTRPEDIERAKQRMQGQQQQQQQQQQQKPQSEQFPIINKLKNQGNDAFKQQDYEKAASKYYEAISEIEELWENNSYLKNDTNKKIELKQLEHSCRLNYCNVKAKQLQFDVVLRQAKKVLEDDDQNGKANFRMGQALFETKKYQEALGYLEIASQKLPNDETVQIMYKQTKEQLTNVNLNVNQTQNQNKSDPQVQEQNIEQTQFVKQQEDQVNQNQQSQQIQNDKIENQDFQEEVQKKPKIKLSSVDTNSEEFQNLKQKVQSSKEDGFIVEEEIPTSKSQPNKPVTKQTETQNVNKIPENPQFQQQFDQFKNMSPEQLNYMTNTLKSMDKGFLKQMMKQQSGVEMSDQQIEMMQTMMTPEMLAQMKNIDPAVLQQQKLQQSQQQQQQQQQQPIQSTQQSNHQSAPQVPTSSQQMPQNLSGLAQNPQMLEMVIDQLKANPQMLKMMAPAFGGNNAITSYIDSASPEQLSKVVGRLAIFLKFLLMLYRAWLMVKNQWKFILGFLLAYLYFKLF</sequence>
<dbReference type="OMA" id="HQECIRE"/>
<evidence type="ECO:0000313" key="4">
    <source>
        <dbReference type="EMBL" id="CAD8101152.1"/>
    </source>
</evidence>
<dbReference type="InterPro" id="IPR039663">
    <property type="entry name" value="AIP/AIPL1/TTC9"/>
</dbReference>
<dbReference type="Proteomes" id="UP000688137">
    <property type="component" value="Unassembled WGS sequence"/>
</dbReference>
<gene>
    <name evidence="4" type="ORF">PPRIM_AZ9-3.1.T1140136</name>
</gene>
<feature type="compositionally biased region" description="Low complexity" evidence="3">
    <location>
        <begin position="441"/>
        <end position="469"/>
    </location>
</feature>
<keyword evidence="2" id="KW-0802">TPR repeat</keyword>
<dbReference type="EMBL" id="CAJJDM010000117">
    <property type="protein sequence ID" value="CAD8101152.1"/>
    <property type="molecule type" value="Genomic_DNA"/>
</dbReference>
<dbReference type="InterPro" id="IPR019734">
    <property type="entry name" value="TPR_rpt"/>
</dbReference>
<reference evidence="4" key="1">
    <citation type="submission" date="2021-01" db="EMBL/GenBank/DDBJ databases">
        <authorList>
            <consortium name="Genoscope - CEA"/>
            <person name="William W."/>
        </authorList>
    </citation>
    <scope>NUCLEOTIDE SEQUENCE</scope>
</reference>
<evidence type="ECO:0000313" key="5">
    <source>
        <dbReference type="Proteomes" id="UP000688137"/>
    </source>
</evidence>
<evidence type="ECO:0000256" key="3">
    <source>
        <dbReference type="SAM" id="MobiDB-lite"/>
    </source>
</evidence>
<feature type="compositionally biased region" description="Low complexity" evidence="3">
    <location>
        <begin position="81"/>
        <end position="100"/>
    </location>
</feature>
<dbReference type="AlphaFoldDB" id="A0A8S1PCW8"/>
<proteinExistence type="predicted"/>
<evidence type="ECO:0000256" key="1">
    <source>
        <dbReference type="ARBA" id="ARBA00022737"/>
    </source>
</evidence>
<organism evidence="4 5">
    <name type="scientific">Paramecium primaurelia</name>
    <dbReference type="NCBI Taxonomy" id="5886"/>
    <lineage>
        <taxon>Eukaryota</taxon>
        <taxon>Sar</taxon>
        <taxon>Alveolata</taxon>
        <taxon>Ciliophora</taxon>
        <taxon>Intramacronucleata</taxon>
        <taxon>Oligohymenophorea</taxon>
        <taxon>Peniculida</taxon>
        <taxon>Parameciidae</taxon>
        <taxon>Paramecium</taxon>
    </lineage>
</organism>
<feature type="compositionally biased region" description="Polar residues" evidence="3">
    <location>
        <begin position="470"/>
        <end position="485"/>
    </location>
</feature>
<accession>A0A8S1PCW8</accession>
<feature type="region of interest" description="Disordered" evidence="3">
    <location>
        <begin position="76"/>
        <end position="100"/>
    </location>
</feature>
<feature type="region of interest" description="Disordered" evidence="3">
    <location>
        <begin position="274"/>
        <end position="305"/>
    </location>
</feature>
<dbReference type="PANTHER" id="PTHR11242">
    <property type="entry name" value="ARYL HYDROCARBON RECEPTOR INTERACTING PROTEIN RELATED"/>
    <property type="match status" value="1"/>
</dbReference>
<evidence type="ECO:0000256" key="2">
    <source>
        <dbReference type="ARBA" id="ARBA00022803"/>
    </source>
</evidence>